<evidence type="ECO:0000256" key="2">
    <source>
        <dbReference type="ARBA" id="ARBA00022573"/>
    </source>
</evidence>
<dbReference type="InterPro" id="IPR033949">
    <property type="entry name" value="CobQ_GATase1"/>
</dbReference>
<keyword evidence="2 4" id="KW-0169">Cobalamin biosynthesis</keyword>
<dbReference type="NCBIfam" id="NF001989">
    <property type="entry name" value="PRK00784.1"/>
    <property type="match status" value="1"/>
</dbReference>
<dbReference type="PROSITE" id="PS51274">
    <property type="entry name" value="GATASE_COBBQ"/>
    <property type="match status" value="1"/>
</dbReference>
<reference evidence="7 8" key="1">
    <citation type="journal article" date="2017" name="Front. Microbiol.">
        <title>New Insights into the Diversity of the Genus Faecalibacterium.</title>
        <authorList>
            <person name="Benevides L."/>
            <person name="Burman S."/>
            <person name="Martin R."/>
            <person name="Robert V."/>
            <person name="Thomas M."/>
            <person name="Miquel S."/>
            <person name="Chain F."/>
            <person name="Sokol H."/>
            <person name="Bermudez-Humaran L.G."/>
            <person name="Morrison M."/>
            <person name="Langella P."/>
            <person name="Azevedo V.A."/>
            <person name="Chatel J.M."/>
            <person name="Soares S."/>
        </authorList>
    </citation>
    <scope>NUCLEOTIDE SEQUENCE [LARGE SCALE GENOMIC DNA]</scope>
    <source>
        <strain evidence="7 8">CNCM I 4573</strain>
    </source>
</reference>
<feature type="domain" description="CobB/CobQ-like glutamine amidotransferase" evidence="6">
    <location>
        <begin position="255"/>
        <end position="436"/>
    </location>
</feature>
<evidence type="ECO:0000259" key="6">
    <source>
        <dbReference type="Pfam" id="PF07685"/>
    </source>
</evidence>
<feature type="active site" evidence="4">
    <location>
        <position position="430"/>
    </location>
</feature>
<dbReference type="CDD" id="cd05389">
    <property type="entry name" value="CobQ_N"/>
    <property type="match status" value="1"/>
</dbReference>
<dbReference type="HAMAP" id="MF_00028">
    <property type="entry name" value="CobQ"/>
    <property type="match status" value="1"/>
</dbReference>
<dbReference type="Proteomes" id="UP000220157">
    <property type="component" value="Unassembled WGS sequence"/>
</dbReference>
<dbReference type="Gene3D" id="3.40.50.300">
    <property type="entry name" value="P-loop containing nucleotide triphosphate hydrolases"/>
    <property type="match status" value="1"/>
</dbReference>
<dbReference type="GO" id="GO:0003824">
    <property type="term" value="F:catalytic activity"/>
    <property type="evidence" value="ECO:0007669"/>
    <property type="project" value="InterPro"/>
</dbReference>
<dbReference type="InterPro" id="IPR027417">
    <property type="entry name" value="P-loop_NTPase"/>
</dbReference>
<proteinExistence type="inferred from homology"/>
<dbReference type="GO" id="GO:0009236">
    <property type="term" value="P:cobalamin biosynthetic process"/>
    <property type="evidence" value="ECO:0007669"/>
    <property type="project" value="UniProtKB-UniRule"/>
</dbReference>
<dbReference type="Pfam" id="PF07685">
    <property type="entry name" value="GATase_3"/>
    <property type="match status" value="1"/>
</dbReference>
<feature type="active site" description="Nucleophile" evidence="4">
    <location>
        <position position="332"/>
    </location>
</feature>
<dbReference type="InterPro" id="IPR047045">
    <property type="entry name" value="CobQ_N"/>
</dbReference>
<evidence type="ECO:0000256" key="1">
    <source>
        <dbReference type="ARBA" id="ARBA00004953"/>
    </source>
</evidence>
<dbReference type="InterPro" id="IPR011698">
    <property type="entry name" value="GATase_3"/>
</dbReference>
<evidence type="ECO:0000313" key="8">
    <source>
        <dbReference type="Proteomes" id="UP000220157"/>
    </source>
</evidence>
<keyword evidence="3 4" id="KW-0315">Glutamine amidotransferase</keyword>
<dbReference type="CDD" id="cd01750">
    <property type="entry name" value="GATase1_CobQ"/>
    <property type="match status" value="1"/>
</dbReference>
<evidence type="ECO:0000313" key="7">
    <source>
        <dbReference type="EMBL" id="PDX74279.1"/>
    </source>
</evidence>
<dbReference type="EMBL" id="NMTW01000053">
    <property type="protein sequence ID" value="PDX74279.1"/>
    <property type="molecule type" value="Genomic_DNA"/>
</dbReference>
<name>A0A2A7A545_9FIRM</name>
<dbReference type="InterPro" id="IPR004459">
    <property type="entry name" value="CobQ_synth"/>
</dbReference>
<dbReference type="InterPro" id="IPR002586">
    <property type="entry name" value="CobQ/CobB/MinD/ParA_Nub-bd_dom"/>
</dbReference>
<dbReference type="PROSITE" id="PS51273">
    <property type="entry name" value="GATASE_TYPE_1"/>
    <property type="match status" value="1"/>
</dbReference>
<accession>A0A2A7A545</accession>
<dbReference type="AlphaFoldDB" id="A0A2A7A545"/>
<comment type="similarity">
    <text evidence="4">Belongs to the CobB/CobQ family. CobQ subfamily.</text>
</comment>
<evidence type="ECO:0000256" key="3">
    <source>
        <dbReference type="ARBA" id="ARBA00022962"/>
    </source>
</evidence>
<dbReference type="RefSeq" id="WP_097786237.1">
    <property type="nucleotide sequence ID" value="NZ_NMTW01000053.1"/>
</dbReference>
<feature type="domain" description="CobQ/CobB/MinD/ParA nucleotide binding" evidence="5">
    <location>
        <begin position="7"/>
        <end position="229"/>
    </location>
</feature>
<dbReference type="UniPathway" id="UPA00148"/>
<comment type="caution">
    <text evidence="7">The sequence shown here is derived from an EMBL/GenBank/DDBJ whole genome shotgun (WGS) entry which is preliminary data.</text>
</comment>
<dbReference type="Pfam" id="PF01656">
    <property type="entry name" value="CbiA"/>
    <property type="match status" value="1"/>
</dbReference>
<dbReference type="GO" id="GO:0015420">
    <property type="term" value="F:ABC-type vitamin B12 transporter activity"/>
    <property type="evidence" value="ECO:0007669"/>
    <property type="project" value="UniProtKB-UniRule"/>
</dbReference>
<dbReference type="SUPFAM" id="SSF52317">
    <property type="entry name" value="Class I glutamine amidotransferase-like"/>
    <property type="match status" value="1"/>
</dbReference>
<dbReference type="PANTHER" id="PTHR21343">
    <property type="entry name" value="DETHIOBIOTIN SYNTHETASE"/>
    <property type="match status" value="1"/>
</dbReference>
<dbReference type="PANTHER" id="PTHR21343:SF1">
    <property type="entry name" value="COBYRIC ACID SYNTHASE"/>
    <property type="match status" value="1"/>
</dbReference>
<dbReference type="Gene3D" id="3.40.50.880">
    <property type="match status" value="1"/>
</dbReference>
<gene>
    <name evidence="4" type="primary">cobQ</name>
    <name evidence="7" type="ORF">CGS56_14695</name>
</gene>
<organism evidence="7 8">
    <name type="scientific">Faecalibacterium prausnitzii</name>
    <dbReference type="NCBI Taxonomy" id="853"/>
    <lineage>
        <taxon>Bacteria</taxon>
        <taxon>Bacillati</taxon>
        <taxon>Bacillota</taxon>
        <taxon>Clostridia</taxon>
        <taxon>Eubacteriales</taxon>
        <taxon>Oscillospiraceae</taxon>
        <taxon>Faecalibacterium</taxon>
    </lineage>
</organism>
<evidence type="ECO:0000259" key="5">
    <source>
        <dbReference type="Pfam" id="PF01656"/>
    </source>
</evidence>
<dbReference type="NCBIfam" id="TIGR00313">
    <property type="entry name" value="cobQ"/>
    <property type="match status" value="1"/>
</dbReference>
<protein>
    <recommendedName>
        <fullName evidence="4">Cobyric acid synthase</fullName>
    </recommendedName>
</protein>
<comment type="pathway">
    <text evidence="1 4">Cofactor biosynthesis; adenosylcobalamin biosynthesis.</text>
</comment>
<comment type="function">
    <text evidence="4">Catalyzes amidations at positions B, D, E, and G on adenosylcobyrinic A,C-diamide. NH(2) groups are provided by glutamine, and one molecule of ATP is hydrogenolyzed for each amidation.</text>
</comment>
<sequence>MSRAKCIMVQGTMSGAGKSLLCTALCRIFAQDGYRVAPFKSQNMALNSFVTRDGLEMGRAQVVQAQAAGMEPDVRMNPILLKPSSDVGSQVIVNGEVRGQMPAAAYFKLKKSLIPDILAAYNSLSEEVDIIVIEGAGSPAEINLKADDIVNMGLAKLVDAPVLLAGDIDRGGVFAQLYGTVELLEPAERARIKGLVINKFRGDAAILKPGLTMLEEKTHLPVLGVVPYLRVDIEDEDSLSSRLESNTAVKPLDAAILRLPHISNFTDFMPLEQHPLLSVRYVQSPRQLGAPDVVILPGTKNTIDDLLWLRQCGLESAVQKLAAAGTPVLGVCGGYQMLGDTLADPEGTESGRSQTVRGLGLLPIQTVFTDAKHRTQDTATVTAPQLAGAALTGYQIHTGRTAVQGVPFCRLADGSAEGCVQGNVAGTYLHGLFDTGELTEKLVQLLCSRKDISPASAPLLSMQEYRQQQFDLLADGVRRALDMNALYAAMGLKRRSTV</sequence>
<dbReference type="InterPro" id="IPR029062">
    <property type="entry name" value="Class_I_gatase-like"/>
</dbReference>
<dbReference type="SUPFAM" id="SSF52540">
    <property type="entry name" value="P-loop containing nucleoside triphosphate hydrolases"/>
    <property type="match status" value="1"/>
</dbReference>
<evidence type="ECO:0000256" key="4">
    <source>
        <dbReference type="HAMAP-Rule" id="MF_00028"/>
    </source>
</evidence>